<evidence type="ECO:0000313" key="5">
    <source>
        <dbReference type="Proteomes" id="UP000053660"/>
    </source>
</evidence>
<organism evidence="4 5">
    <name type="scientific">Oesophagostomum dentatum</name>
    <name type="common">Nodular worm</name>
    <dbReference type="NCBI Taxonomy" id="61180"/>
    <lineage>
        <taxon>Eukaryota</taxon>
        <taxon>Metazoa</taxon>
        <taxon>Ecdysozoa</taxon>
        <taxon>Nematoda</taxon>
        <taxon>Chromadorea</taxon>
        <taxon>Rhabditida</taxon>
        <taxon>Rhabditina</taxon>
        <taxon>Rhabditomorpha</taxon>
        <taxon>Strongyloidea</taxon>
        <taxon>Strongylidae</taxon>
        <taxon>Oesophagostomum</taxon>
    </lineage>
</organism>
<feature type="domain" description="C-type lectin" evidence="3">
    <location>
        <begin position="515"/>
        <end position="616"/>
    </location>
</feature>
<evidence type="ECO:0000256" key="1">
    <source>
        <dbReference type="ARBA" id="ARBA00023157"/>
    </source>
</evidence>
<dbReference type="PROSITE" id="PS00615">
    <property type="entry name" value="C_TYPE_LECTIN_1"/>
    <property type="match status" value="1"/>
</dbReference>
<name>A0A0B1TJ58_OESDE</name>
<evidence type="ECO:0000313" key="4">
    <source>
        <dbReference type="EMBL" id="KHJ96111.1"/>
    </source>
</evidence>
<feature type="region of interest" description="Disordered" evidence="2">
    <location>
        <begin position="603"/>
        <end position="625"/>
    </location>
</feature>
<dbReference type="InterPro" id="IPR016187">
    <property type="entry name" value="CTDL_fold"/>
</dbReference>
<keyword evidence="1" id="KW-1015">Disulfide bond</keyword>
<dbReference type="Pfam" id="PF00059">
    <property type="entry name" value="Lectin_C"/>
    <property type="match status" value="4"/>
</dbReference>
<gene>
    <name evidence="4" type="ORF">OESDEN_03937</name>
</gene>
<keyword evidence="5" id="KW-1185">Reference proteome</keyword>
<dbReference type="CDD" id="cd00037">
    <property type="entry name" value="CLECT"/>
    <property type="match status" value="2"/>
</dbReference>
<dbReference type="InterPro" id="IPR050111">
    <property type="entry name" value="C-type_lectin/snaclec_domain"/>
</dbReference>
<feature type="domain" description="C-type lectin" evidence="3">
    <location>
        <begin position="367"/>
        <end position="478"/>
    </location>
</feature>
<dbReference type="Proteomes" id="UP000053660">
    <property type="component" value="Unassembled WGS sequence"/>
</dbReference>
<dbReference type="EMBL" id="KN549761">
    <property type="protein sequence ID" value="KHJ96111.1"/>
    <property type="molecule type" value="Genomic_DNA"/>
</dbReference>
<dbReference type="AlphaFoldDB" id="A0A0B1TJ58"/>
<dbReference type="PANTHER" id="PTHR22803">
    <property type="entry name" value="MANNOSE, PHOSPHOLIPASE, LECTIN RECEPTOR RELATED"/>
    <property type="match status" value="1"/>
</dbReference>
<reference evidence="4 5" key="1">
    <citation type="submission" date="2014-03" db="EMBL/GenBank/DDBJ databases">
        <title>Draft genome of the hookworm Oesophagostomum dentatum.</title>
        <authorList>
            <person name="Mitreva M."/>
        </authorList>
    </citation>
    <scope>NUCLEOTIDE SEQUENCE [LARGE SCALE GENOMIC DNA]</scope>
    <source>
        <strain evidence="4 5">OD-Hann</strain>
    </source>
</reference>
<dbReference type="PROSITE" id="PS50041">
    <property type="entry name" value="C_TYPE_LECTIN_2"/>
    <property type="match status" value="4"/>
</dbReference>
<accession>A0A0B1TJ58</accession>
<evidence type="ECO:0000259" key="3">
    <source>
        <dbReference type="PROSITE" id="PS50041"/>
    </source>
</evidence>
<feature type="domain" description="C-type lectin" evidence="3">
    <location>
        <begin position="27"/>
        <end position="137"/>
    </location>
</feature>
<dbReference type="InterPro" id="IPR001304">
    <property type="entry name" value="C-type_lectin-like"/>
</dbReference>
<dbReference type="InterPro" id="IPR018378">
    <property type="entry name" value="C-type_lectin_CS"/>
</dbReference>
<proteinExistence type="predicted"/>
<evidence type="ECO:0000256" key="2">
    <source>
        <dbReference type="SAM" id="MobiDB-lite"/>
    </source>
</evidence>
<dbReference type="Gene3D" id="3.10.100.10">
    <property type="entry name" value="Mannose-Binding Protein A, subunit A"/>
    <property type="match status" value="4"/>
</dbReference>
<sequence length="625" mass="68112">MLLFLAALIVSIAADCPFGTVYHQEFNRCYKFVSDPQPFYLAEEACISSGGHVVSVSNGYENAMLTETALSEKLKNPFIGLNELSSATWSWSDGSNSTYLNWATGQPSSTSTCALLNITDGTWTGVSCNTASPYICAFVASVPGPTCPPCPTPAGCPSLPPVIGHCDSGWAYFDKTDSCYKYFLWATFDNAEMVCMSTGGHLASIHSDEENVFVADISKAGVEYKKDDDLTWIGLKQKDYPSSPDWTWTDGTPLDYKNWAPSQPDDKKGREHCAQTHSDYLGRNPAKDTSYQHWNDCECTLEMRAYVTSTPHARISRNYRFNRQGEAKSCSDKRADVSAMNLLLLALLPLATAFTCPANTVYHAEFSRCYKFSADALPFYMAEEACINLGGHLISMTGGLENAMVAETAQQQNIGAAFFIGINKLNDNTWANTDGEPVNYTNWGTGQPSASGTCAVATSADGIWKSAPCSNSYPYVCAISTIVSVATCPPCSTLACPTPPAPPGRCQSGWTYFAKTDSCYKFFLWENFDNAENICKSNEGHLTSIHSAEESVFVATLSMTGNTYTDGSDLTWIGLKQVNYPSSKDWTWTDGSKVDYLGWAPTQPDDAGGQEHCAEVGGQARQRKL</sequence>
<dbReference type="SMART" id="SM00034">
    <property type="entry name" value="CLECT"/>
    <property type="match status" value="4"/>
</dbReference>
<protein>
    <submittedName>
        <fullName evidence="4">Lectin C-type domain protein</fullName>
    </submittedName>
</protein>
<dbReference type="SUPFAM" id="SSF56436">
    <property type="entry name" value="C-type lectin-like"/>
    <property type="match status" value="4"/>
</dbReference>
<dbReference type="OrthoDB" id="5877119at2759"/>
<dbReference type="InterPro" id="IPR016186">
    <property type="entry name" value="C-type_lectin-like/link_sf"/>
</dbReference>
<feature type="domain" description="C-type lectin" evidence="3">
    <location>
        <begin position="175"/>
        <end position="299"/>
    </location>
</feature>